<dbReference type="Proteomes" id="UP000473574">
    <property type="component" value="Unassembled WGS sequence"/>
</dbReference>
<dbReference type="InterPro" id="IPR010982">
    <property type="entry name" value="Lambda_DNA-bd_dom_sf"/>
</dbReference>
<accession>A0A6M0S3Y0</accession>
<gene>
    <name evidence="3" type="ORF">D0962_09825</name>
</gene>
<evidence type="ECO:0000313" key="3">
    <source>
        <dbReference type="EMBL" id="NEZ63075.1"/>
    </source>
</evidence>
<name>A0A6M0S3Y0_9CYAN</name>
<dbReference type="Pfam" id="PF01381">
    <property type="entry name" value="HTH_3"/>
    <property type="match status" value="1"/>
</dbReference>
<dbReference type="Gene3D" id="1.10.260.40">
    <property type="entry name" value="lambda repressor-like DNA-binding domains"/>
    <property type="match status" value="1"/>
</dbReference>
<dbReference type="AlphaFoldDB" id="A0A6M0S3Y0"/>
<organism evidence="3 4">
    <name type="scientific">Adonisia turfae CCMR0082</name>
    <dbReference type="NCBI Taxonomy" id="2304604"/>
    <lineage>
        <taxon>Bacteria</taxon>
        <taxon>Bacillati</taxon>
        <taxon>Cyanobacteriota</taxon>
        <taxon>Adonisia</taxon>
        <taxon>Adonisia turfae</taxon>
    </lineage>
</organism>
<dbReference type="EMBL" id="QZCE01000002">
    <property type="protein sequence ID" value="NEZ63075.1"/>
    <property type="molecule type" value="Genomic_DNA"/>
</dbReference>
<dbReference type="GO" id="GO:0005829">
    <property type="term" value="C:cytosol"/>
    <property type="evidence" value="ECO:0007669"/>
    <property type="project" value="TreeGrafter"/>
</dbReference>
<reference evidence="3 4" key="1">
    <citation type="journal article" date="2020" name="Microb. Ecol.">
        <title>Ecogenomics of the Marine Benthic Filamentous Cyanobacterium Adonisia.</title>
        <authorList>
            <person name="Walter J.M."/>
            <person name="Coutinho F.H."/>
            <person name="Leomil L."/>
            <person name="Hargreaves P.I."/>
            <person name="Campeao M.E."/>
            <person name="Vieira V.V."/>
            <person name="Silva B.S."/>
            <person name="Fistarol G.O."/>
            <person name="Salomon P.S."/>
            <person name="Sawabe T."/>
            <person name="Mino S."/>
            <person name="Hosokawa M."/>
            <person name="Miyashita H."/>
            <person name="Maruyama F."/>
            <person name="van Verk M.C."/>
            <person name="Dutilh B.E."/>
            <person name="Thompson C.C."/>
            <person name="Thompson F.L."/>
        </authorList>
    </citation>
    <scope>NUCLEOTIDE SEQUENCE [LARGE SCALE GENOMIC DNA]</scope>
    <source>
        <strain evidence="3 4">CCMR0082</strain>
    </source>
</reference>
<comment type="caution">
    <text evidence="3">The sequence shown here is derived from an EMBL/GenBank/DDBJ whole genome shotgun (WGS) entry which is preliminary data.</text>
</comment>
<sequence length="140" mass="15916">MSNHESLGSFLRDSRKKKSISMRALARDAEISVAYLSKIEQDAANPTINVLERIATALGVPVSDLAMFIRNREQDVDVATASNTPESLKRFIEKYSKDFPQLLDPDYHRALSGIRFRGKYPENDSEWLNIFLSILNVLEK</sequence>
<evidence type="ECO:0000313" key="4">
    <source>
        <dbReference type="Proteomes" id="UP000473574"/>
    </source>
</evidence>
<dbReference type="PANTHER" id="PTHR46797">
    <property type="entry name" value="HTH-TYPE TRANSCRIPTIONAL REGULATOR"/>
    <property type="match status" value="1"/>
</dbReference>
<dbReference type="InterPro" id="IPR050807">
    <property type="entry name" value="TransReg_Diox_bact_type"/>
</dbReference>
<dbReference type="SUPFAM" id="SSF47413">
    <property type="entry name" value="lambda repressor-like DNA-binding domains"/>
    <property type="match status" value="1"/>
</dbReference>
<protein>
    <submittedName>
        <fullName evidence="3">Helix-turn-helix domain-containing protein</fullName>
    </submittedName>
</protein>
<dbReference type="PROSITE" id="PS50943">
    <property type="entry name" value="HTH_CROC1"/>
    <property type="match status" value="1"/>
</dbReference>
<dbReference type="GO" id="GO:0003700">
    <property type="term" value="F:DNA-binding transcription factor activity"/>
    <property type="evidence" value="ECO:0007669"/>
    <property type="project" value="TreeGrafter"/>
</dbReference>
<dbReference type="PANTHER" id="PTHR46797:SF1">
    <property type="entry name" value="METHYLPHOSPHONATE SYNTHASE"/>
    <property type="match status" value="1"/>
</dbReference>
<dbReference type="InterPro" id="IPR001387">
    <property type="entry name" value="Cro/C1-type_HTH"/>
</dbReference>
<dbReference type="GO" id="GO:0003677">
    <property type="term" value="F:DNA binding"/>
    <property type="evidence" value="ECO:0007669"/>
    <property type="project" value="UniProtKB-KW"/>
</dbReference>
<keyword evidence="1" id="KW-0238">DNA-binding</keyword>
<evidence type="ECO:0000256" key="1">
    <source>
        <dbReference type="ARBA" id="ARBA00023125"/>
    </source>
</evidence>
<dbReference type="CDD" id="cd00093">
    <property type="entry name" value="HTH_XRE"/>
    <property type="match status" value="1"/>
</dbReference>
<proteinExistence type="predicted"/>
<evidence type="ECO:0000259" key="2">
    <source>
        <dbReference type="PROSITE" id="PS50943"/>
    </source>
</evidence>
<dbReference type="SMART" id="SM00530">
    <property type="entry name" value="HTH_XRE"/>
    <property type="match status" value="1"/>
</dbReference>
<feature type="domain" description="HTH cro/C1-type" evidence="2">
    <location>
        <begin position="11"/>
        <end position="65"/>
    </location>
</feature>
<dbReference type="RefSeq" id="WP_163662186.1">
    <property type="nucleotide sequence ID" value="NZ_QZCE01000002.1"/>
</dbReference>